<evidence type="ECO:0000256" key="2">
    <source>
        <dbReference type="SAM" id="Phobius"/>
    </source>
</evidence>
<evidence type="ECO:0000256" key="1">
    <source>
        <dbReference type="SAM" id="Coils"/>
    </source>
</evidence>
<evidence type="ECO:0000313" key="4">
    <source>
        <dbReference type="EMBL" id="GAA4371539.1"/>
    </source>
</evidence>
<dbReference type="InterPro" id="IPR010559">
    <property type="entry name" value="Sig_transdc_His_kin_internal"/>
</dbReference>
<evidence type="ECO:0000313" key="5">
    <source>
        <dbReference type="Proteomes" id="UP001500454"/>
    </source>
</evidence>
<proteinExistence type="predicted"/>
<keyword evidence="5" id="KW-1185">Reference proteome</keyword>
<feature type="domain" description="Signal transduction histidine kinase internal region" evidence="3">
    <location>
        <begin position="165"/>
        <end position="243"/>
    </location>
</feature>
<reference evidence="5" key="1">
    <citation type="journal article" date="2019" name="Int. J. Syst. Evol. Microbiol.">
        <title>The Global Catalogue of Microorganisms (GCM) 10K type strain sequencing project: providing services to taxonomists for standard genome sequencing and annotation.</title>
        <authorList>
            <consortium name="The Broad Institute Genomics Platform"/>
            <consortium name="The Broad Institute Genome Sequencing Center for Infectious Disease"/>
            <person name="Wu L."/>
            <person name="Ma J."/>
        </authorList>
    </citation>
    <scope>NUCLEOTIDE SEQUENCE [LARGE SCALE GENOMIC DNA]</scope>
    <source>
        <strain evidence="5">JCM 17924</strain>
    </source>
</reference>
<keyword evidence="2" id="KW-0472">Membrane</keyword>
<evidence type="ECO:0000259" key="3">
    <source>
        <dbReference type="Pfam" id="PF06580"/>
    </source>
</evidence>
<feature type="transmembrane region" description="Helical" evidence="2">
    <location>
        <begin position="61"/>
        <end position="82"/>
    </location>
</feature>
<feature type="transmembrane region" description="Helical" evidence="2">
    <location>
        <begin position="117"/>
        <end position="137"/>
    </location>
</feature>
<comment type="caution">
    <text evidence="4">The sequence shown here is derived from an EMBL/GenBank/DDBJ whole genome shotgun (WGS) entry which is preliminary data.</text>
</comment>
<keyword evidence="2" id="KW-0812">Transmembrane</keyword>
<name>A0ABP8IU91_9BACT</name>
<dbReference type="PANTHER" id="PTHR34220:SF7">
    <property type="entry name" value="SENSOR HISTIDINE KINASE YPDA"/>
    <property type="match status" value="1"/>
</dbReference>
<dbReference type="Proteomes" id="UP001500454">
    <property type="component" value="Unassembled WGS sequence"/>
</dbReference>
<keyword evidence="1" id="KW-0175">Coiled coil</keyword>
<organism evidence="4 5">
    <name type="scientific">Hymenobacter koreensis</name>
    <dbReference type="NCBI Taxonomy" id="1084523"/>
    <lineage>
        <taxon>Bacteria</taxon>
        <taxon>Pseudomonadati</taxon>
        <taxon>Bacteroidota</taxon>
        <taxon>Cytophagia</taxon>
        <taxon>Cytophagales</taxon>
        <taxon>Hymenobacteraceae</taxon>
        <taxon>Hymenobacter</taxon>
    </lineage>
</organism>
<gene>
    <name evidence="4" type="ORF">GCM10023186_00050</name>
</gene>
<dbReference type="InterPro" id="IPR036890">
    <property type="entry name" value="HATPase_C_sf"/>
</dbReference>
<dbReference type="PANTHER" id="PTHR34220">
    <property type="entry name" value="SENSOR HISTIDINE KINASE YPDA"/>
    <property type="match status" value="1"/>
</dbReference>
<keyword evidence="2" id="KW-1133">Transmembrane helix</keyword>
<protein>
    <recommendedName>
        <fullName evidence="3">Signal transduction histidine kinase internal region domain-containing protein</fullName>
    </recommendedName>
</protein>
<dbReference type="InterPro" id="IPR050640">
    <property type="entry name" value="Bact_2-comp_sensor_kinase"/>
</dbReference>
<sequence length="362" mass="40305">MLLSNTLYWLGARQLRDFGWPVAAADIVLTCGTYAALFYLNWRVIIPRYVAHNDTARFVGVLLLALSTTFIVRTVSVSILGLTQSTNANVPANVQQQLSNSAIFRAGYHYGQTLNKAGGGVAVTSLLVLLLSFYLRLTADYKFEARRREEEERRREELERQNLAAELALLKAQVNPHFLFNTLNNIYSLTSEESPEAPAAVAVLQLAELMRYMLYESAADTVPLTKEVSHLQSFLSLQRLRLPATDASCLRFEVADELPAHYPIAPMLLLPLVENVFKHGDLTARPYVLDMTLALHKGQLSFSVRNAKRRGGRPGPAGPGGVGLVNLRRRLLLLYPQRHGLHIEETATHYQVTLTLLPATTA</sequence>
<accession>A0ABP8IU91</accession>
<dbReference type="EMBL" id="BAABHA010000001">
    <property type="protein sequence ID" value="GAA4371539.1"/>
    <property type="molecule type" value="Genomic_DNA"/>
</dbReference>
<dbReference type="Pfam" id="PF06580">
    <property type="entry name" value="His_kinase"/>
    <property type="match status" value="1"/>
</dbReference>
<feature type="transmembrane region" description="Helical" evidence="2">
    <location>
        <begin position="20"/>
        <end position="40"/>
    </location>
</feature>
<feature type="coiled-coil region" evidence="1">
    <location>
        <begin position="141"/>
        <end position="175"/>
    </location>
</feature>
<dbReference type="Gene3D" id="3.30.565.10">
    <property type="entry name" value="Histidine kinase-like ATPase, C-terminal domain"/>
    <property type="match status" value="1"/>
</dbReference>